<dbReference type="AlphaFoldDB" id="A0A4D4KUD1"/>
<evidence type="ECO:0000313" key="3">
    <source>
        <dbReference type="Proteomes" id="UP000301309"/>
    </source>
</evidence>
<name>A0A4D4KUD1_STRVO</name>
<dbReference type="EMBL" id="BJHW01000001">
    <property type="protein sequence ID" value="GDY49469.1"/>
    <property type="molecule type" value="Genomic_DNA"/>
</dbReference>
<evidence type="ECO:0000256" key="1">
    <source>
        <dbReference type="SAM" id="Phobius"/>
    </source>
</evidence>
<keyword evidence="1" id="KW-1133">Transmembrane helix</keyword>
<protein>
    <submittedName>
        <fullName evidence="2">Uncharacterized protein</fullName>
    </submittedName>
</protein>
<dbReference type="RefSeq" id="WP_137975691.1">
    <property type="nucleotide sequence ID" value="NZ_BAAASO010000077.1"/>
</dbReference>
<feature type="transmembrane region" description="Helical" evidence="1">
    <location>
        <begin position="20"/>
        <end position="39"/>
    </location>
</feature>
<gene>
    <name evidence="2" type="ORF">SVIO_000920</name>
</gene>
<dbReference type="OrthoDB" id="9810730at2"/>
<keyword evidence="1" id="KW-0812">Transmembrane</keyword>
<keyword evidence="3" id="KW-1185">Reference proteome</keyword>
<evidence type="ECO:0000313" key="2">
    <source>
        <dbReference type="EMBL" id="GDY49469.1"/>
    </source>
</evidence>
<comment type="caution">
    <text evidence="2">The sequence shown here is derived from an EMBL/GenBank/DDBJ whole genome shotgun (WGS) entry which is preliminary data.</text>
</comment>
<keyword evidence="1" id="KW-0472">Membrane</keyword>
<proteinExistence type="predicted"/>
<reference evidence="2 3" key="1">
    <citation type="journal article" date="2020" name="Int. J. Syst. Evol. Microbiol.">
        <title>Reclassification of Streptomyces castelarensis and Streptomyces sporoclivatus as later heterotypic synonyms of Streptomyces antimycoticus.</title>
        <authorList>
            <person name="Komaki H."/>
            <person name="Tamura T."/>
        </authorList>
    </citation>
    <scope>NUCLEOTIDE SEQUENCE [LARGE SCALE GENOMIC DNA]</scope>
    <source>
        <strain evidence="2 3">NBRC 13459</strain>
    </source>
</reference>
<sequence length="72" mass="7786">MRLSSAPSGEAKAQDPGFVFVHLMGLLGVVFVVITQIRINVMNLYGGSITLSSGFDVVAGFRPGRPWWMFGV</sequence>
<dbReference type="Proteomes" id="UP000301309">
    <property type="component" value="Unassembled WGS sequence"/>
</dbReference>
<organism evidence="2 3">
    <name type="scientific">Streptomyces violaceusniger</name>
    <dbReference type="NCBI Taxonomy" id="68280"/>
    <lineage>
        <taxon>Bacteria</taxon>
        <taxon>Bacillati</taxon>
        <taxon>Actinomycetota</taxon>
        <taxon>Actinomycetes</taxon>
        <taxon>Kitasatosporales</taxon>
        <taxon>Streptomycetaceae</taxon>
        <taxon>Streptomyces</taxon>
        <taxon>Streptomyces violaceusniger group</taxon>
    </lineage>
</organism>
<accession>A0A4D4KUD1</accession>